<sequence length="199" mass="22108">MKRYLLPAVLGLATVGLVAMYARLILEHGWLVLILTVPMLALLAAVAALDHARRRWTRLSRHAVGTVVLTVLTLTSLPFLILEEFPPLRVGLTLVTAGLAAMEARAWHRDRTPPPGISVGHRVAELEQWHDRQDCHERGHHTPPQGYTDPAPDDLDQVRETIDVTTFGSTRRLHLPDGLVEVPCAHCGTRQIVARTEED</sequence>
<dbReference type="RefSeq" id="WP_131102999.1">
    <property type="nucleotide sequence ID" value="NZ_CP036456.1"/>
</dbReference>
<feature type="region of interest" description="Disordered" evidence="1">
    <location>
        <begin position="135"/>
        <end position="156"/>
    </location>
</feature>
<keyword evidence="4" id="KW-1185">Reference proteome</keyword>
<keyword evidence="2" id="KW-0472">Membrane</keyword>
<evidence type="ECO:0000256" key="1">
    <source>
        <dbReference type="SAM" id="MobiDB-lite"/>
    </source>
</evidence>
<evidence type="ECO:0000313" key="3">
    <source>
        <dbReference type="EMBL" id="QBI56837.1"/>
    </source>
</evidence>
<keyword evidence="2" id="KW-0812">Transmembrane</keyword>
<keyword evidence="3" id="KW-0614">Plasmid</keyword>
<protein>
    <submittedName>
        <fullName evidence="3">Uncharacterized protein</fullName>
    </submittedName>
</protein>
<geneLocation type="plasmid" evidence="4">
    <name>phim2</name>
</geneLocation>
<dbReference type="KEGG" id="strr:EKD16_25485"/>
<evidence type="ECO:0000256" key="2">
    <source>
        <dbReference type="SAM" id="Phobius"/>
    </source>
</evidence>
<accession>A0A4P6QBJ7</accession>
<dbReference type="Proteomes" id="UP000292235">
    <property type="component" value="Plasmid phiM2"/>
</dbReference>
<reference evidence="3 4" key="1">
    <citation type="submission" date="2019-02" db="EMBL/GenBank/DDBJ databases">
        <authorList>
            <person name="Khodamoradi S."/>
            <person name="Hahnke R.L."/>
            <person name="Kaempfer P."/>
            <person name="Schumann P."/>
            <person name="Rohde M."/>
            <person name="Steinert M."/>
            <person name="Luzhetskyy A."/>
            <person name="Wink J."/>
            <person name="Ruckert C."/>
        </authorList>
    </citation>
    <scope>NUCLEOTIDE SEQUENCE [LARGE SCALE GENOMIC DNA]</scope>
    <source>
        <strain evidence="3 4">M2</strain>
        <plasmid evidence="4">phim2</plasmid>
    </source>
</reference>
<dbReference type="GeneID" id="39493822"/>
<proteinExistence type="predicted"/>
<organism evidence="3 4">
    <name type="scientific">Streptomonospora litoralis</name>
    <dbReference type="NCBI Taxonomy" id="2498135"/>
    <lineage>
        <taxon>Bacteria</taxon>
        <taxon>Bacillati</taxon>
        <taxon>Actinomycetota</taxon>
        <taxon>Actinomycetes</taxon>
        <taxon>Streptosporangiales</taxon>
        <taxon>Nocardiopsidaceae</taxon>
        <taxon>Streptomonospora</taxon>
    </lineage>
</organism>
<gene>
    <name evidence="3" type="ORF">EKD16_25485</name>
</gene>
<name>A0A4P6QBJ7_9ACTN</name>
<dbReference type="EMBL" id="CP036456">
    <property type="protein sequence ID" value="QBI56837.1"/>
    <property type="molecule type" value="Genomic_DNA"/>
</dbReference>
<keyword evidence="2" id="KW-1133">Transmembrane helix</keyword>
<dbReference type="AlphaFoldDB" id="A0A4P6QBJ7"/>
<feature type="transmembrane region" description="Helical" evidence="2">
    <location>
        <begin position="62"/>
        <end position="82"/>
    </location>
</feature>
<feature type="transmembrane region" description="Helical" evidence="2">
    <location>
        <begin position="30"/>
        <end position="50"/>
    </location>
</feature>
<evidence type="ECO:0000313" key="4">
    <source>
        <dbReference type="Proteomes" id="UP000292235"/>
    </source>
</evidence>